<protein>
    <submittedName>
        <fullName evidence="2">Uncharacterized protein</fullName>
    </submittedName>
</protein>
<reference evidence="2" key="1">
    <citation type="journal article" date="2020" name="Stud. Mycol.">
        <title>101 Dothideomycetes genomes: a test case for predicting lifestyles and emergence of pathogens.</title>
        <authorList>
            <person name="Haridas S."/>
            <person name="Albert R."/>
            <person name="Binder M."/>
            <person name="Bloem J."/>
            <person name="Labutti K."/>
            <person name="Salamov A."/>
            <person name="Andreopoulos B."/>
            <person name="Baker S."/>
            <person name="Barry K."/>
            <person name="Bills G."/>
            <person name="Bluhm B."/>
            <person name="Cannon C."/>
            <person name="Castanera R."/>
            <person name="Culley D."/>
            <person name="Daum C."/>
            <person name="Ezra D."/>
            <person name="Gonzalez J."/>
            <person name="Henrissat B."/>
            <person name="Kuo A."/>
            <person name="Liang C."/>
            <person name="Lipzen A."/>
            <person name="Lutzoni F."/>
            <person name="Magnuson J."/>
            <person name="Mondo S."/>
            <person name="Nolan M."/>
            <person name="Ohm R."/>
            <person name="Pangilinan J."/>
            <person name="Park H.-J."/>
            <person name="Ramirez L."/>
            <person name="Alfaro M."/>
            <person name="Sun H."/>
            <person name="Tritt A."/>
            <person name="Yoshinaga Y."/>
            <person name="Zwiers L.-H."/>
            <person name="Turgeon B."/>
            <person name="Goodwin S."/>
            <person name="Spatafora J."/>
            <person name="Crous P."/>
            <person name="Grigoriev I."/>
        </authorList>
    </citation>
    <scope>NUCLEOTIDE SEQUENCE</scope>
    <source>
        <strain evidence="2">HMLAC05119</strain>
    </source>
</reference>
<proteinExistence type="predicted"/>
<dbReference type="Proteomes" id="UP000800096">
    <property type="component" value="Unassembled WGS sequence"/>
</dbReference>
<keyword evidence="3" id="KW-1185">Reference proteome</keyword>
<name>A0A6A5QFP1_AMPQU</name>
<organism evidence="2 3">
    <name type="scientific">Ampelomyces quisqualis</name>
    <name type="common">Powdery mildew agent</name>
    <dbReference type="NCBI Taxonomy" id="50730"/>
    <lineage>
        <taxon>Eukaryota</taxon>
        <taxon>Fungi</taxon>
        <taxon>Dikarya</taxon>
        <taxon>Ascomycota</taxon>
        <taxon>Pezizomycotina</taxon>
        <taxon>Dothideomycetes</taxon>
        <taxon>Pleosporomycetidae</taxon>
        <taxon>Pleosporales</taxon>
        <taxon>Pleosporineae</taxon>
        <taxon>Phaeosphaeriaceae</taxon>
        <taxon>Ampelomyces</taxon>
    </lineage>
</organism>
<evidence type="ECO:0000313" key="3">
    <source>
        <dbReference type="Proteomes" id="UP000800096"/>
    </source>
</evidence>
<feature type="region of interest" description="Disordered" evidence="1">
    <location>
        <begin position="1"/>
        <end position="53"/>
    </location>
</feature>
<evidence type="ECO:0000313" key="2">
    <source>
        <dbReference type="EMBL" id="KAF1914303.1"/>
    </source>
</evidence>
<gene>
    <name evidence="2" type="ORF">BDU57DRAFT_519230</name>
</gene>
<accession>A0A6A5QFP1</accession>
<dbReference type="AlphaFoldDB" id="A0A6A5QFP1"/>
<evidence type="ECO:0000256" key="1">
    <source>
        <dbReference type="SAM" id="MobiDB-lite"/>
    </source>
</evidence>
<sequence length="95" mass="9245">MGGASGSAGWLTAPNPIPRSSPPRGLGAGDRSPSHEVLSRGGHRRARASLETAATVSTTENTASLAVAALAVASAAALVNCAASVSCPSALLRPA</sequence>
<dbReference type="EMBL" id="ML979137">
    <property type="protein sequence ID" value="KAF1914303.1"/>
    <property type="molecule type" value="Genomic_DNA"/>
</dbReference>